<comment type="caution">
    <text evidence="9">The sequence shown here is derived from an EMBL/GenBank/DDBJ whole genome shotgun (WGS) entry which is preliminary data.</text>
</comment>
<dbReference type="EC" id="3.1.3.16" evidence="6"/>
<evidence type="ECO:0000313" key="10">
    <source>
        <dbReference type="Proteomes" id="UP001443914"/>
    </source>
</evidence>
<comment type="subcellular location">
    <subcellularLocation>
        <location evidence="1 6">Nucleus</location>
    </subcellularLocation>
</comment>
<dbReference type="InterPro" id="IPR004274">
    <property type="entry name" value="FCP1_dom"/>
</dbReference>
<dbReference type="Gene3D" id="3.40.50.1000">
    <property type="entry name" value="HAD superfamily/HAD-like"/>
    <property type="match status" value="1"/>
</dbReference>
<evidence type="ECO:0000256" key="5">
    <source>
        <dbReference type="ARBA" id="ARBA00048336"/>
    </source>
</evidence>
<dbReference type="Pfam" id="PF03031">
    <property type="entry name" value="NIF"/>
    <property type="match status" value="1"/>
</dbReference>
<dbReference type="Gene3D" id="3.40.50.10190">
    <property type="entry name" value="BRCT domain"/>
    <property type="match status" value="1"/>
</dbReference>
<name>A0AAW1I6S7_SAPOF</name>
<evidence type="ECO:0000259" key="8">
    <source>
        <dbReference type="PROSITE" id="PS50969"/>
    </source>
</evidence>
<dbReference type="AlphaFoldDB" id="A0AAW1I6S7"/>
<dbReference type="InterPro" id="IPR039189">
    <property type="entry name" value="Fcp1"/>
</dbReference>
<dbReference type="CDD" id="cd17729">
    <property type="entry name" value="BRCT_CTDP1"/>
    <property type="match status" value="1"/>
</dbReference>
<dbReference type="SMART" id="SM00577">
    <property type="entry name" value="CPDc"/>
    <property type="match status" value="1"/>
</dbReference>
<proteinExistence type="predicted"/>
<evidence type="ECO:0000256" key="4">
    <source>
        <dbReference type="ARBA" id="ARBA00047761"/>
    </source>
</evidence>
<evidence type="ECO:0000259" key="7">
    <source>
        <dbReference type="PROSITE" id="PS50172"/>
    </source>
</evidence>
<dbReference type="PROSITE" id="PS50969">
    <property type="entry name" value="FCP1"/>
    <property type="match status" value="1"/>
</dbReference>
<dbReference type="InterPro" id="IPR036412">
    <property type="entry name" value="HAD-like_sf"/>
</dbReference>
<dbReference type="Pfam" id="PF00533">
    <property type="entry name" value="BRCT"/>
    <property type="match status" value="1"/>
</dbReference>
<dbReference type="InterPro" id="IPR011947">
    <property type="entry name" value="FCP1_euk"/>
</dbReference>
<dbReference type="EMBL" id="JBDFQZ010000010">
    <property type="protein sequence ID" value="KAK9684259.1"/>
    <property type="molecule type" value="Genomic_DNA"/>
</dbReference>
<dbReference type="SUPFAM" id="SSF56784">
    <property type="entry name" value="HAD-like"/>
    <property type="match status" value="1"/>
</dbReference>
<dbReference type="Proteomes" id="UP001443914">
    <property type="component" value="Unassembled WGS sequence"/>
</dbReference>
<dbReference type="NCBIfam" id="TIGR02250">
    <property type="entry name" value="FCP1_euk"/>
    <property type="match status" value="1"/>
</dbReference>
<comment type="function">
    <text evidence="6">This promotes the activity of RNA polymerase II.</text>
</comment>
<dbReference type="InterPro" id="IPR001357">
    <property type="entry name" value="BRCT_dom"/>
</dbReference>
<protein>
    <recommendedName>
        <fullName evidence="6">RNA polymerase II C-terminal domain phosphatase-like</fullName>
        <ecNumber evidence="6">3.1.3.16</ecNumber>
    </recommendedName>
</protein>
<dbReference type="GO" id="GO:0005634">
    <property type="term" value="C:nucleus"/>
    <property type="evidence" value="ECO:0007669"/>
    <property type="project" value="UniProtKB-SubCell"/>
</dbReference>
<dbReference type="InterPro" id="IPR036420">
    <property type="entry name" value="BRCT_dom_sf"/>
</dbReference>
<dbReference type="PANTHER" id="PTHR23081:SF36">
    <property type="entry name" value="RNA POLYMERASE II SUBUNIT A C-TERMINAL DOMAIN PHOSPHATASE"/>
    <property type="match status" value="1"/>
</dbReference>
<keyword evidence="3 6" id="KW-0539">Nucleus</keyword>
<evidence type="ECO:0000256" key="3">
    <source>
        <dbReference type="ARBA" id="ARBA00023242"/>
    </source>
</evidence>
<keyword evidence="2 6" id="KW-0378">Hydrolase</keyword>
<feature type="domain" description="BRCT" evidence="7">
    <location>
        <begin position="289"/>
        <end position="371"/>
    </location>
</feature>
<dbReference type="PROSITE" id="PS50172">
    <property type="entry name" value="BRCT"/>
    <property type="match status" value="1"/>
</dbReference>
<dbReference type="InterPro" id="IPR023214">
    <property type="entry name" value="HAD_sf"/>
</dbReference>
<dbReference type="CDD" id="cd07521">
    <property type="entry name" value="HAD_FCP1-like"/>
    <property type="match status" value="1"/>
</dbReference>
<evidence type="ECO:0000313" key="9">
    <source>
        <dbReference type="EMBL" id="KAK9684259.1"/>
    </source>
</evidence>
<organism evidence="9 10">
    <name type="scientific">Saponaria officinalis</name>
    <name type="common">Common soapwort</name>
    <name type="synonym">Lychnis saponaria</name>
    <dbReference type="NCBI Taxonomy" id="3572"/>
    <lineage>
        <taxon>Eukaryota</taxon>
        <taxon>Viridiplantae</taxon>
        <taxon>Streptophyta</taxon>
        <taxon>Embryophyta</taxon>
        <taxon>Tracheophyta</taxon>
        <taxon>Spermatophyta</taxon>
        <taxon>Magnoliopsida</taxon>
        <taxon>eudicotyledons</taxon>
        <taxon>Gunneridae</taxon>
        <taxon>Pentapetalae</taxon>
        <taxon>Caryophyllales</taxon>
        <taxon>Caryophyllaceae</taxon>
        <taxon>Caryophylleae</taxon>
        <taxon>Saponaria</taxon>
    </lineage>
</organism>
<keyword evidence="10" id="KW-1185">Reference proteome</keyword>
<dbReference type="GO" id="GO:0008420">
    <property type="term" value="F:RNA polymerase II CTD heptapeptide repeat phosphatase activity"/>
    <property type="evidence" value="ECO:0007669"/>
    <property type="project" value="UniProtKB-UniRule"/>
</dbReference>
<evidence type="ECO:0000256" key="1">
    <source>
        <dbReference type="ARBA" id="ARBA00004123"/>
    </source>
</evidence>
<feature type="domain" description="FCP1 homology" evidence="8">
    <location>
        <begin position="78"/>
        <end position="249"/>
    </location>
</feature>
<reference evidence="9" key="1">
    <citation type="submission" date="2024-03" db="EMBL/GenBank/DDBJ databases">
        <title>WGS assembly of Saponaria officinalis var. Norfolk2.</title>
        <authorList>
            <person name="Jenkins J."/>
            <person name="Shu S."/>
            <person name="Grimwood J."/>
            <person name="Barry K."/>
            <person name="Goodstein D."/>
            <person name="Schmutz J."/>
            <person name="Leebens-Mack J."/>
            <person name="Osbourn A."/>
        </authorList>
    </citation>
    <scope>NUCLEOTIDE SEQUENCE [LARGE SCALE GENOMIC DNA]</scope>
    <source>
        <strain evidence="9">JIC</strain>
    </source>
</reference>
<comment type="catalytic activity">
    <reaction evidence="5 6">
        <text>O-phospho-L-threonyl-[protein] + H2O = L-threonyl-[protein] + phosphate</text>
        <dbReference type="Rhea" id="RHEA:47004"/>
        <dbReference type="Rhea" id="RHEA-COMP:11060"/>
        <dbReference type="Rhea" id="RHEA-COMP:11605"/>
        <dbReference type="ChEBI" id="CHEBI:15377"/>
        <dbReference type="ChEBI" id="CHEBI:30013"/>
        <dbReference type="ChEBI" id="CHEBI:43474"/>
        <dbReference type="ChEBI" id="CHEBI:61977"/>
        <dbReference type="EC" id="3.1.3.16"/>
    </reaction>
</comment>
<gene>
    <name evidence="9" type="ORF">RND81_10G197400</name>
</gene>
<dbReference type="SUPFAM" id="SSF52113">
    <property type="entry name" value="BRCT domain"/>
    <property type="match status" value="1"/>
</dbReference>
<evidence type="ECO:0000256" key="2">
    <source>
        <dbReference type="ARBA" id="ARBA00022801"/>
    </source>
</evidence>
<sequence>MGGINSNYNQEQRVLRRIMKPRDPRPCPHLWFDNNSCLNCGKKLLKHQVRVMPYFKFNKNVTHNRTNLINVETKTNIQNPKKICLVLDLDHTLLNSTSIGSLSLEEDYLKKITVSPENAYKRGFYRLDHMGIMTKLRPFVRTFLEEANKMFEMCIYTMGDRAYALEMAKLLDPENKYFNSRIISRDDCKIKYEKCLSVIQKPENEVLILDDTSKVWPNNKDNLILMDRYMYFSSGCHKLGYNCKSLAELKRDEIELDGALSSILQVLKRIHRDYNNNNSNNVRCLLKESRKEVLKGCKIVFSGVIKKNNEVDNNHKWWKMAEELGATCTTEVESSLSHVVAIDGGVKKSLWGVKECKFVVNPKWIEAAYYL</sequence>
<comment type="catalytic activity">
    <reaction evidence="4 6">
        <text>O-phospho-L-seryl-[protein] + H2O = L-seryl-[protein] + phosphate</text>
        <dbReference type="Rhea" id="RHEA:20629"/>
        <dbReference type="Rhea" id="RHEA-COMP:9863"/>
        <dbReference type="Rhea" id="RHEA-COMP:11604"/>
        <dbReference type="ChEBI" id="CHEBI:15377"/>
        <dbReference type="ChEBI" id="CHEBI:29999"/>
        <dbReference type="ChEBI" id="CHEBI:43474"/>
        <dbReference type="ChEBI" id="CHEBI:83421"/>
        <dbReference type="EC" id="3.1.3.16"/>
    </reaction>
</comment>
<accession>A0AAW1I6S7</accession>
<evidence type="ECO:0000256" key="6">
    <source>
        <dbReference type="RuleBase" id="RU366066"/>
    </source>
</evidence>
<dbReference type="PANTHER" id="PTHR23081">
    <property type="entry name" value="RNA POLYMERASE II CTD PHOSPHATASE"/>
    <property type="match status" value="1"/>
</dbReference>